<sequence>MRWRSSEWLDAIWTAPAVRSERVSAAVDFPSAVFRRALREAWPEAKAVLSTRDPHR</sequence>
<gene>
    <name evidence="1" type="ORF">ACFFNX_22440</name>
</gene>
<dbReference type="RefSeq" id="WP_378205508.1">
    <property type="nucleotide sequence ID" value="NZ_JBHLZP010000169.1"/>
</dbReference>
<evidence type="ECO:0000313" key="2">
    <source>
        <dbReference type="Proteomes" id="UP001589627"/>
    </source>
</evidence>
<dbReference type="EMBL" id="JBHLZP010000169">
    <property type="protein sequence ID" value="MFB9834949.1"/>
    <property type="molecule type" value="Genomic_DNA"/>
</dbReference>
<accession>A0ABV5YLH2</accession>
<dbReference type="InterPro" id="IPR040632">
    <property type="entry name" value="Sulfotransfer_4"/>
</dbReference>
<evidence type="ECO:0000313" key="1">
    <source>
        <dbReference type="EMBL" id="MFB9834949.1"/>
    </source>
</evidence>
<comment type="caution">
    <text evidence="1">The sequence shown here is derived from an EMBL/GenBank/DDBJ whole genome shotgun (WGS) entry which is preliminary data.</text>
</comment>
<organism evidence="1 2">
    <name type="scientific">Actinoallomurus acaciae</name>
    <dbReference type="NCBI Taxonomy" id="502577"/>
    <lineage>
        <taxon>Bacteria</taxon>
        <taxon>Bacillati</taxon>
        <taxon>Actinomycetota</taxon>
        <taxon>Actinomycetes</taxon>
        <taxon>Streptosporangiales</taxon>
        <taxon>Thermomonosporaceae</taxon>
        <taxon>Actinoallomurus</taxon>
    </lineage>
</organism>
<name>A0ABV5YLH2_9ACTN</name>
<protein>
    <submittedName>
        <fullName evidence="1">Sulfotransferase</fullName>
    </submittedName>
</protein>
<reference evidence="1 2" key="1">
    <citation type="submission" date="2024-09" db="EMBL/GenBank/DDBJ databases">
        <authorList>
            <person name="Sun Q."/>
            <person name="Mori K."/>
        </authorList>
    </citation>
    <scope>NUCLEOTIDE SEQUENCE [LARGE SCALE GENOMIC DNA]</scope>
    <source>
        <strain evidence="1 2">TBRC 0563</strain>
    </source>
</reference>
<proteinExistence type="predicted"/>
<dbReference type="InterPro" id="IPR027417">
    <property type="entry name" value="P-loop_NTPase"/>
</dbReference>
<keyword evidence="2" id="KW-1185">Reference proteome</keyword>
<dbReference type="Gene3D" id="3.40.50.300">
    <property type="entry name" value="P-loop containing nucleotide triphosphate hydrolases"/>
    <property type="match status" value="1"/>
</dbReference>
<dbReference type="Pfam" id="PF17784">
    <property type="entry name" value="Sulfotransfer_4"/>
    <property type="match status" value="1"/>
</dbReference>
<dbReference type="Proteomes" id="UP001589627">
    <property type="component" value="Unassembled WGS sequence"/>
</dbReference>